<feature type="transmembrane region" description="Helical" evidence="1">
    <location>
        <begin position="138"/>
        <end position="158"/>
    </location>
</feature>
<feature type="transmembrane region" description="Helical" evidence="1">
    <location>
        <begin position="110"/>
        <end position="131"/>
    </location>
</feature>
<feature type="transmembrane region" description="Helical" evidence="1">
    <location>
        <begin position="170"/>
        <end position="187"/>
    </location>
</feature>
<keyword evidence="3" id="KW-1185">Reference proteome</keyword>
<dbReference type="KEGG" id="asul:DFR86_01585"/>
<feature type="transmembrane region" description="Helical" evidence="1">
    <location>
        <begin position="277"/>
        <end position="298"/>
    </location>
</feature>
<proteinExistence type="predicted"/>
<feature type="transmembrane region" description="Helical" evidence="1">
    <location>
        <begin position="344"/>
        <end position="367"/>
    </location>
</feature>
<protein>
    <submittedName>
        <fullName evidence="2">Uncharacterized protein</fullName>
    </submittedName>
</protein>
<feature type="transmembrane region" description="Helical" evidence="1">
    <location>
        <begin position="42"/>
        <end position="64"/>
    </location>
</feature>
<feature type="transmembrane region" description="Helical" evidence="1">
    <location>
        <begin position="84"/>
        <end position="104"/>
    </location>
</feature>
<feature type="transmembrane region" description="Helical" evidence="1">
    <location>
        <begin position="250"/>
        <end position="271"/>
    </location>
</feature>
<name>A0A2U9IJZ8_9CREN</name>
<dbReference type="GeneID" id="36836620"/>
<dbReference type="EMBL" id="CP029288">
    <property type="protein sequence ID" value="AWR96367.1"/>
    <property type="molecule type" value="Genomic_DNA"/>
</dbReference>
<dbReference type="OrthoDB" id="43974at2157"/>
<accession>A0A2U9IJZ8</accession>
<evidence type="ECO:0000313" key="3">
    <source>
        <dbReference type="Proteomes" id="UP000248410"/>
    </source>
</evidence>
<keyword evidence="1" id="KW-1133">Transmembrane helix</keyword>
<keyword evidence="1" id="KW-0812">Transmembrane</keyword>
<dbReference type="Proteomes" id="UP000248410">
    <property type="component" value="Chromosome"/>
</dbReference>
<feature type="transmembrane region" description="Helical" evidence="1">
    <location>
        <begin position="17"/>
        <end position="36"/>
    </location>
</feature>
<sequence length="447" mass="50781">MLGKLVKFIILTRINKSALGITIFFLFLESLYVYIVPATFSFYYVTSFFAFTILVYAITSGLLLTKSDAYYLLTLPLDRSQISLALFLGNFVVSGYFSLFFGIFTLKILGLLGILVTFAFSLIAVSISIILANSKIAYRALVGGLLALWYVSPFFHFYYSPTAIFLGLNYNYAFLLLLLLFSIYFAIQNLNNIRFKVFTQSGQNNVKRIIEFSGKSPFLAILTRSFSFFEISTRINYMGNTSFRSIRINIYYILIATTIIAISYFIATIFIPLYQLIIFIPILEIMFLYYASFSSFSFEPLWLTMGLMEPVRYARYYLLSKALSIVLIFLPISIVFLLNPITLSLGISTLLVLPFSYIYLSSIQAILNPFQVKDENVMPNYRYTAIQYLVLLLSSPALILIYVPALVPGLLSGVISGLISIVLAIPFLFSSRFWLKVEEKMVVNGFV</sequence>
<gene>
    <name evidence="2" type="ORF">DFR86_01585</name>
</gene>
<evidence type="ECO:0000256" key="1">
    <source>
        <dbReference type="SAM" id="Phobius"/>
    </source>
</evidence>
<feature type="transmembrane region" description="Helical" evidence="1">
    <location>
        <begin position="413"/>
        <end position="435"/>
    </location>
</feature>
<reference evidence="2 3" key="1">
    <citation type="submission" date="2018-05" db="EMBL/GenBank/DDBJ databases">
        <title>Complete Genome Sequences of Extremely Thermoacidophilic, Metal-Mobilizing Type-Strain Members of the Archaeal Family Sulfolobaceae: Acidianus brierleyi DSM-1651T, Acidianus sulfidivorans DSM-18786T, Metallosphaera hakonensis DSM-7519T, and Metallosphaera prunae DSM-10039T.</title>
        <authorList>
            <person name="Counts J.A."/>
            <person name="Kelly R.M."/>
        </authorList>
    </citation>
    <scope>NUCLEOTIDE SEQUENCE [LARGE SCALE GENOMIC DNA]</scope>
    <source>
        <strain evidence="2 3">JP7</strain>
    </source>
</reference>
<dbReference type="AlphaFoldDB" id="A0A2U9IJZ8"/>
<keyword evidence="1" id="KW-0472">Membrane</keyword>
<evidence type="ECO:0000313" key="2">
    <source>
        <dbReference type="EMBL" id="AWR96367.1"/>
    </source>
</evidence>
<dbReference type="RefSeq" id="WP_110379257.1">
    <property type="nucleotide sequence ID" value="NZ_CP029288.2"/>
</dbReference>
<feature type="transmembrane region" description="Helical" evidence="1">
    <location>
        <begin position="318"/>
        <end position="338"/>
    </location>
</feature>
<organism evidence="2 3">
    <name type="scientific">Acidianus sulfidivorans JP7</name>
    <dbReference type="NCBI Taxonomy" id="619593"/>
    <lineage>
        <taxon>Archaea</taxon>
        <taxon>Thermoproteota</taxon>
        <taxon>Thermoprotei</taxon>
        <taxon>Sulfolobales</taxon>
        <taxon>Sulfolobaceae</taxon>
        <taxon>Acidianus</taxon>
    </lineage>
</organism>
<feature type="transmembrane region" description="Helical" evidence="1">
    <location>
        <begin position="388"/>
        <end position="407"/>
    </location>
</feature>